<organism evidence="2 3">
    <name type="scientific">Eptatretus burgeri</name>
    <name type="common">Inshore hagfish</name>
    <dbReference type="NCBI Taxonomy" id="7764"/>
    <lineage>
        <taxon>Eukaryota</taxon>
        <taxon>Metazoa</taxon>
        <taxon>Chordata</taxon>
        <taxon>Craniata</taxon>
        <taxon>Vertebrata</taxon>
        <taxon>Cyclostomata</taxon>
        <taxon>Myxini</taxon>
        <taxon>Myxiniformes</taxon>
        <taxon>Myxinidae</taxon>
        <taxon>Eptatretinae</taxon>
        <taxon>Eptatretus</taxon>
    </lineage>
</organism>
<dbReference type="PANTHER" id="PTHR15936:SF2">
    <property type="entry name" value="GUANINE NUCLEOTIDE-BINDING PROTEIN G(I)_G(S)_G(O) SUBUNIT GAMMA-13"/>
    <property type="match status" value="1"/>
</dbReference>
<proteinExistence type="predicted"/>
<dbReference type="GO" id="GO:0031681">
    <property type="term" value="F:G-protein beta-subunit binding"/>
    <property type="evidence" value="ECO:0007669"/>
    <property type="project" value="InterPro"/>
</dbReference>
<feature type="domain" description="G protein gamma" evidence="1">
    <location>
        <begin position="2"/>
        <end position="67"/>
    </location>
</feature>
<dbReference type="InterPro" id="IPR039227">
    <property type="entry name" value="GNG13"/>
</dbReference>
<dbReference type="SMART" id="SM00224">
    <property type="entry name" value="GGL"/>
    <property type="match status" value="1"/>
</dbReference>
<name>A0A8C4QSD5_EPTBU</name>
<sequence>MEEEDTTELQQEVDSLKHQLAFDREMASKSIPEFVKWIQDGKMIDPFLNPELMKQNPWVERTKCVLL</sequence>
<dbReference type="GO" id="GO:0005834">
    <property type="term" value="C:heterotrimeric G-protein complex"/>
    <property type="evidence" value="ECO:0007669"/>
    <property type="project" value="InterPro"/>
</dbReference>
<reference evidence="2" key="1">
    <citation type="submission" date="2025-08" db="UniProtKB">
        <authorList>
            <consortium name="Ensembl"/>
        </authorList>
    </citation>
    <scope>IDENTIFICATION</scope>
</reference>
<dbReference type="PANTHER" id="PTHR15936">
    <property type="entry name" value="GUANINE NUCLEOTIDE-BINDING PROTEIN G I /G S /G O GAMMA-13 SUBUNIT"/>
    <property type="match status" value="1"/>
</dbReference>
<dbReference type="Gene3D" id="4.10.260.10">
    <property type="entry name" value="Transducin (heterotrimeric G protein), gamma chain"/>
    <property type="match status" value="1"/>
</dbReference>
<dbReference type="GeneTree" id="ENSGT00530000064157"/>
<accession>A0A8C4QSD5</accession>
<evidence type="ECO:0000313" key="3">
    <source>
        <dbReference type="Proteomes" id="UP000694388"/>
    </source>
</evidence>
<dbReference type="Proteomes" id="UP000694388">
    <property type="component" value="Unplaced"/>
</dbReference>
<reference evidence="2" key="2">
    <citation type="submission" date="2025-09" db="UniProtKB">
        <authorList>
            <consortium name="Ensembl"/>
        </authorList>
    </citation>
    <scope>IDENTIFICATION</scope>
</reference>
<dbReference type="Pfam" id="PF00631">
    <property type="entry name" value="G-gamma"/>
    <property type="match status" value="1"/>
</dbReference>
<dbReference type="AlphaFoldDB" id="A0A8C4QSD5"/>
<keyword evidence="3" id="KW-1185">Reference proteome</keyword>
<dbReference type="GO" id="GO:0050909">
    <property type="term" value="P:sensory perception of taste"/>
    <property type="evidence" value="ECO:0007669"/>
    <property type="project" value="InterPro"/>
</dbReference>
<protein>
    <submittedName>
        <fullName evidence="2">Guanine nucleotide binding protein (G protein), gamma 13b</fullName>
    </submittedName>
</protein>
<dbReference type="Ensembl" id="ENSEBUT00000020368.1">
    <property type="protein sequence ID" value="ENSEBUP00000019792.1"/>
    <property type="gene ID" value="ENSEBUG00000012294.1"/>
</dbReference>
<dbReference type="PROSITE" id="PS50058">
    <property type="entry name" value="G_PROTEIN_GAMMA"/>
    <property type="match status" value="1"/>
</dbReference>
<dbReference type="GO" id="GO:0007200">
    <property type="term" value="P:phospholipase C-activating G protein-coupled receptor signaling pathway"/>
    <property type="evidence" value="ECO:0007669"/>
    <property type="project" value="InterPro"/>
</dbReference>
<dbReference type="InterPro" id="IPR015898">
    <property type="entry name" value="G-protein_gamma-like_dom"/>
</dbReference>
<dbReference type="InterPro" id="IPR036284">
    <property type="entry name" value="GGL_sf"/>
</dbReference>
<dbReference type="SUPFAM" id="SSF48670">
    <property type="entry name" value="Transducin (heterotrimeric G protein), gamma chain"/>
    <property type="match status" value="1"/>
</dbReference>
<dbReference type="OMA" id="ITWIEGC"/>
<evidence type="ECO:0000313" key="2">
    <source>
        <dbReference type="Ensembl" id="ENSEBUP00000019792.1"/>
    </source>
</evidence>
<dbReference type="SMART" id="SM01224">
    <property type="entry name" value="G_gamma"/>
    <property type="match status" value="1"/>
</dbReference>
<evidence type="ECO:0000259" key="1">
    <source>
        <dbReference type="PROSITE" id="PS50058"/>
    </source>
</evidence>